<evidence type="ECO:0008006" key="3">
    <source>
        <dbReference type="Google" id="ProtNLM"/>
    </source>
</evidence>
<sequence>MRIRVVSTKSEIERLNRDEMFVHLAFRASNADIFRLLQRCPQLKAIQVPASYYRTLSQAGKMFLQIHGVTLIEGDVWGHRKDLSEYLIIEEQDLRRISELLSSGMSPEDIAESLCDDMKVSPGLVRFIGETRRS</sequence>
<dbReference type="GeneID" id="4462798"/>
<evidence type="ECO:0000313" key="2">
    <source>
        <dbReference type="Proteomes" id="UP000000674"/>
    </source>
</evidence>
<dbReference type="Proteomes" id="UP000000674">
    <property type="component" value="Chromosome"/>
</dbReference>
<dbReference type="KEGG" id="mtp:Mthe_0268"/>
<evidence type="ECO:0000313" key="1">
    <source>
        <dbReference type="EMBL" id="ABK14065.1"/>
    </source>
</evidence>
<organism evidence="1 2">
    <name type="scientific">Methanothrix thermoacetophila (strain DSM 6194 / JCM 14653 / NBRC 101360 / PT)</name>
    <name type="common">Methanosaeta thermophila</name>
    <dbReference type="NCBI Taxonomy" id="349307"/>
    <lineage>
        <taxon>Archaea</taxon>
        <taxon>Methanobacteriati</taxon>
        <taxon>Methanobacteriota</taxon>
        <taxon>Stenosarchaea group</taxon>
        <taxon>Methanomicrobia</taxon>
        <taxon>Methanotrichales</taxon>
        <taxon>Methanotrichaceae</taxon>
        <taxon>Methanothrix</taxon>
    </lineage>
</organism>
<proteinExistence type="predicted"/>
<name>A0B5U1_METTP</name>
<dbReference type="InterPro" id="IPR012546">
    <property type="entry name" value="DUF1699"/>
</dbReference>
<accession>A0B5U1</accession>
<dbReference type="RefSeq" id="WP_011695464.1">
    <property type="nucleotide sequence ID" value="NC_008553.1"/>
</dbReference>
<keyword evidence="2" id="KW-1185">Reference proteome</keyword>
<protein>
    <recommendedName>
        <fullName evidence="3">DUF1699 family protein</fullName>
    </recommendedName>
</protein>
<reference evidence="1 2" key="1">
    <citation type="submission" date="2006-10" db="EMBL/GenBank/DDBJ databases">
        <title>Complete sequence of Methanosaeta thermophila PT.</title>
        <authorList>
            <consortium name="US DOE Joint Genome Institute"/>
            <person name="Copeland A."/>
            <person name="Lucas S."/>
            <person name="Lapidus A."/>
            <person name="Barry K."/>
            <person name="Detter J.C."/>
            <person name="Glavina del Rio T."/>
            <person name="Hammon N."/>
            <person name="Israni S."/>
            <person name="Pitluck S."/>
            <person name="Chain P."/>
            <person name="Malfatti S."/>
            <person name="Shin M."/>
            <person name="Vergez L."/>
            <person name="Schmutz J."/>
            <person name="Larimer F."/>
            <person name="Land M."/>
            <person name="Hauser L."/>
            <person name="Kyrpides N."/>
            <person name="Kim E."/>
            <person name="Smith K.S."/>
            <person name="Ingram-Smith C."/>
            <person name="Richardson P."/>
        </authorList>
    </citation>
    <scope>NUCLEOTIDE SEQUENCE [LARGE SCALE GENOMIC DNA]</scope>
    <source>
        <strain evidence="2">DSM 6194 / JCM 14653 / NBRC 101360 / PT</strain>
    </source>
</reference>
<dbReference type="Pfam" id="PF08004">
    <property type="entry name" value="DUF1699"/>
    <property type="match status" value="1"/>
</dbReference>
<gene>
    <name evidence="1" type="ordered locus">Mthe_0268</name>
</gene>
<dbReference type="EMBL" id="CP000477">
    <property type="protein sequence ID" value="ABK14065.1"/>
    <property type="molecule type" value="Genomic_DNA"/>
</dbReference>
<dbReference type="OrthoDB" id="144513at2157"/>
<dbReference type="AlphaFoldDB" id="A0B5U1"/>
<dbReference type="HOGENOM" id="CLU_152347_0_0_2"/>